<name>A0A517VFT4_9PLAN</name>
<protein>
    <submittedName>
        <fullName evidence="1">Uncharacterized protein</fullName>
    </submittedName>
</protein>
<reference evidence="1 2" key="1">
    <citation type="submission" date="2019-02" db="EMBL/GenBank/DDBJ databases">
        <title>Deep-cultivation of Planctomycetes and their phenomic and genomic characterization uncovers novel biology.</title>
        <authorList>
            <person name="Wiegand S."/>
            <person name="Jogler M."/>
            <person name="Boedeker C."/>
            <person name="Pinto D."/>
            <person name="Vollmers J."/>
            <person name="Rivas-Marin E."/>
            <person name="Kohn T."/>
            <person name="Peeters S.H."/>
            <person name="Heuer A."/>
            <person name="Rast P."/>
            <person name="Oberbeckmann S."/>
            <person name="Bunk B."/>
            <person name="Jeske O."/>
            <person name="Meyerdierks A."/>
            <person name="Storesund J.E."/>
            <person name="Kallscheuer N."/>
            <person name="Luecker S."/>
            <person name="Lage O.M."/>
            <person name="Pohl T."/>
            <person name="Merkel B.J."/>
            <person name="Hornburger P."/>
            <person name="Mueller R.-W."/>
            <person name="Bruemmer F."/>
            <person name="Labrenz M."/>
            <person name="Spormann A.M."/>
            <person name="Op den Camp H."/>
            <person name="Overmann J."/>
            <person name="Amann R."/>
            <person name="Jetten M.S.M."/>
            <person name="Mascher T."/>
            <person name="Medema M.H."/>
            <person name="Devos D.P."/>
            <person name="Kaster A.-K."/>
            <person name="Ovreas L."/>
            <person name="Rohde M."/>
            <person name="Galperin M.Y."/>
            <person name="Jogler C."/>
        </authorList>
    </citation>
    <scope>NUCLEOTIDE SEQUENCE [LARGE SCALE GENOMIC DNA]</scope>
    <source>
        <strain evidence="1 2">Pan161</strain>
    </source>
</reference>
<proteinExistence type="predicted"/>
<accession>A0A517VFT4</accession>
<dbReference type="AlphaFoldDB" id="A0A517VFT4"/>
<evidence type="ECO:0000313" key="2">
    <source>
        <dbReference type="Proteomes" id="UP000316855"/>
    </source>
</evidence>
<organism evidence="1 2">
    <name type="scientific">Gimesia algae</name>
    <dbReference type="NCBI Taxonomy" id="2527971"/>
    <lineage>
        <taxon>Bacteria</taxon>
        <taxon>Pseudomonadati</taxon>
        <taxon>Planctomycetota</taxon>
        <taxon>Planctomycetia</taxon>
        <taxon>Planctomycetales</taxon>
        <taxon>Planctomycetaceae</taxon>
        <taxon>Gimesia</taxon>
    </lineage>
</organism>
<dbReference type="KEGG" id="gax:Pan161_35130"/>
<dbReference type="Proteomes" id="UP000316855">
    <property type="component" value="Chromosome"/>
</dbReference>
<keyword evidence="2" id="KW-1185">Reference proteome</keyword>
<sequence>MRAQGIEHWTYGLEAQASGMDRIGAIFQLFTLIL</sequence>
<evidence type="ECO:0000313" key="1">
    <source>
        <dbReference type="EMBL" id="QDT91849.1"/>
    </source>
</evidence>
<dbReference type="EMBL" id="CP036343">
    <property type="protein sequence ID" value="QDT91849.1"/>
    <property type="molecule type" value="Genomic_DNA"/>
</dbReference>
<gene>
    <name evidence="1" type="ORF">Pan161_35130</name>
</gene>